<proteinExistence type="predicted"/>
<accession>A0A0V1H235</accession>
<comment type="caution">
    <text evidence="1">The sequence shown here is derived from an EMBL/GenBank/DDBJ whole genome shotgun (WGS) entry which is preliminary data.</text>
</comment>
<dbReference type="Proteomes" id="UP000055024">
    <property type="component" value="Unassembled WGS sequence"/>
</dbReference>
<evidence type="ECO:0008006" key="3">
    <source>
        <dbReference type="Google" id="ProtNLM"/>
    </source>
</evidence>
<evidence type="ECO:0000313" key="1">
    <source>
        <dbReference type="EMBL" id="KRZ04132.1"/>
    </source>
</evidence>
<protein>
    <recommendedName>
        <fullName evidence="3">Peptidase A2 domain-containing protein</fullName>
    </recommendedName>
</protein>
<organism evidence="1 2">
    <name type="scientific">Trichinella zimbabwensis</name>
    <dbReference type="NCBI Taxonomy" id="268475"/>
    <lineage>
        <taxon>Eukaryota</taxon>
        <taxon>Metazoa</taxon>
        <taxon>Ecdysozoa</taxon>
        <taxon>Nematoda</taxon>
        <taxon>Enoplea</taxon>
        <taxon>Dorylaimia</taxon>
        <taxon>Trichinellida</taxon>
        <taxon>Trichinellidae</taxon>
        <taxon>Trichinella</taxon>
    </lineage>
</organism>
<keyword evidence="2" id="KW-1185">Reference proteome</keyword>
<dbReference type="InterPro" id="IPR001969">
    <property type="entry name" value="Aspartic_peptidase_AS"/>
</dbReference>
<evidence type="ECO:0000313" key="2">
    <source>
        <dbReference type="Proteomes" id="UP000055024"/>
    </source>
</evidence>
<sequence length="95" mass="10331">MDGNCLLDSGSERSLISTNVEDELELPGLMNAMTVKGLNGLYVRIANFHQVLLCLTSTAGFCKNETPSLQLIQMRPGPVQIHALIGHDAYFQVLG</sequence>
<dbReference type="AlphaFoldDB" id="A0A0V1H235"/>
<dbReference type="GO" id="GO:0006508">
    <property type="term" value="P:proteolysis"/>
    <property type="evidence" value="ECO:0007669"/>
    <property type="project" value="InterPro"/>
</dbReference>
<reference evidence="1 2" key="1">
    <citation type="submission" date="2015-01" db="EMBL/GenBank/DDBJ databases">
        <title>Evolution of Trichinella species and genotypes.</title>
        <authorList>
            <person name="Korhonen P.K."/>
            <person name="Edoardo P."/>
            <person name="Giuseppe L.R."/>
            <person name="Gasser R.B."/>
        </authorList>
    </citation>
    <scope>NUCLEOTIDE SEQUENCE [LARGE SCALE GENOMIC DNA]</scope>
    <source>
        <strain evidence="1">ISS1029</strain>
    </source>
</reference>
<name>A0A0V1H235_9BILA</name>
<dbReference type="PROSITE" id="PS00141">
    <property type="entry name" value="ASP_PROTEASE"/>
    <property type="match status" value="1"/>
</dbReference>
<dbReference type="GO" id="GO:0004190">
    <property type="term" value="F:aspartic-type endopeptidase activity"/>
    <property type="evidence" value="ECO:0007669"/>
    <property type="project" value="InterPro"/>
</dbReference>
<dbReference type="EMBL" id="JYDP01000172">
    <property type="protein sequence ID" value="KRZ04132.1"/>
    <property type="molecule type" value="Genomic_DNA"/>
</dbReference>
<dbReference type="OrthoDB" id="5939037at2759"/>
<gene>
    <name evidence="1" type="ORF">T11_11836</name>
</gene>